<dbReference type="PANTHER" id="PTHR48104:SF30">
    <property type="entry name" value="METACASPASE-1"/>
    <property type="match status" value="1"/>
</dbReference>
<sequence length="634" mass="69293">MNSINITMDEDAPITTSYTHYAILVGIDEYPVQPLTACVRDVHLMAELIRNELHGSAHIELLTAPRGDGLSLEAREVQVECRSWPTYENVANAFNRATSRAQSGDSIYFHYSGHGTNKAPSNDSATGGLAVVLLDNSDKTKVAELPGKDLASWLMPMIKNDLAVTVALDCCFSAGLYRHSDPSIRFLPFDPDIFSVRAPSDTIRYSPGGGGASPAIVGRDASTRLTWLLDPAGYGILAACGPAEVAKEKKISEHSHGVFTYMLLKALVRCGSFRATLREIHRHLRASLYGFQSVQNPALLGNADQAFFGQAGARNTGNLLSTASTVVVGPGGTLLLAGQAHGVCIDDRFDLLAPDTVVDSTNPTGDWSIFRVTEVGPLTSKLVPCGSDPIDDILTGWTALPRMRLALRRFPVFLHQDLGDRLEGLRSAMQGRSLEVLVDEGGDPLPASFRVRLRNGQYQILDASGRSINNLPPMPQDQTDFGHVCNIIEHLARFHHVKELAHDPSSPGTFHQSFAVRVKQGDVTFCPGEVIKVRHNESTLQLQAENRGEDTLFFHVCNLKPHWKVANAISEDHVAIAKSRKKSWRITMTVPEDMIVDGRGSCEDIIKVFVTSNATSLDLLELPRLGEQKPDTFY</sequence>
<evidence type="ECO:0000313" key="4">
    <source>
        <dbReference type="Proteomes" id="UP001583186"/>
    </source>
</evidence>
<feature type="domain" description="Peptidase C14 caspase" evidence="2">
    <location>
        <begin position="20"/>
        <end position="299"/>
    </location>
</feature>
<dbReference type="EMBL" id="JAWCUI010000003">
    <property type="protein sequence ID" value="KAL1903033.1"/>
    <property type="molecule type" value="Genomic_DNA"/>
</dbReference>
<organism evidence="3 4">
    <name type="scientific">Sporothrix stenoceras</name>
    <dbReference type="NCBI Taxonomy" id="5173"/>
    <lineage>
        <taxon>Eukaryota</taxon>
        <taxon>Fungi</taxon>
        <taxon>Dikarya</taxon>
        <taxon>Ascomycota</taxon>
        <taxon>Pezizomycotina</taxon>
        <taxon>Sordariomycetes</taxon>
        <taxon>Sordariomycetidae</taxon>
        <taxon>Ophiostomatales</taxon>
        <taxon>Ophiostomataceae</taxon>
        <taxon>Sporothrix</taxon>
    </lineage>
</organism>
<evidence type="ECO:0000313" key="3">
    <source>
        <dbReference type="EMBL" id="KAL1903033.1"/>
    </source>
</evidence>
<accession>A0ABR3ZQS2</accession>
<dbReference type="PANTHER" id="PTHR48104">
    <property type="entry name" value="METACASPASE-4"/>
    <property type="match status" value="1"/>
</dbReference>
<comment type="caution">
    <text evidence="3">The sequence shown here is derived from an EMBL/GenBank/DDBJ whole genome shotgun (WGS) entry which is preliminary data.</text>
</comment>
<dbReference type="InterPro" id="IPR050452">
    <property type="entry name" value="Metacaspase"/>
</dbReference>
<reference evidence="3 4" key="1">
    <citation type="journal article" date="2024" name="IMA Fungus">
        <title>IMA Genome - F19 : A genome assembly and annotation guide to empower mycologists, including annotated draft genome sequences of Ceratocystis pirilliformis, Diaporthe australafricana, Fusarium ophioides, Paecilomyces lecythidis, and Sporothrix stenoceras.</title>
        <authorList>
            <person name="Aylward J."/>
            <person name="Wilson A.M."/>
            <person name="Visagie C.M."/>
            <person name="Spraker J."/>
            <person name="Barnes I."/>
            <person name="Buitendag C."/>
            <person name="Ceriani C."/>
            <person name="Del Mar Angel L."/>
            <person name="du Plessis D."/>
            <person name="Fuchs T."/>
            <person name="Gasser K."/>
            <person name="Kramer D."/>
            <person name="Li W."/>
            <person name="Munsamy K."/>
            <person name="Piso A."/>
            <person name="Price J.L."/>
            <person name="Sonnekus B."/>
            <person name="Thomas C."/>
            <person name="van der Nest A."/>
            <person name="van Dijk A."/>
            <person name="van Heerden A."/>
            <person name="van Vuuren N."/>
            <person name="Yilmaz N."/>
            <person name="Duong T.A."/>
            <person name="van der Merwe N.A."/>
            <person name="Wingfield M.J."/>
            <person name="Wingfield B.D."/>
        </authorList>
    </citation>
    <scope>NUCLEOTIDE SEQUENCE [LARGE SCALE GENOMIC DNA]</scope>
    <source>
        <strain evidence="3 4">CMW 5346</strain>
    </source>
</reference>
<dbReference type="InterPro" id="IPR011600">
    <property type="entry name" value="Pept_C14_caspase"/>
</dbReference>
<dbReference type="Pfam" id="PF00656">
    <property type="entry name" value="Peptidase_C14"/>
    <property type="match status" value="1"/>
</dbReference>
<comment type="similarity">
    <text evidence="1">Belongs to the peptidase C14B family.</text>
</comment>
<proteinExistence type="inferred from homology"/>
<dbReference type="Gene3D" id="3.40.50.1460">
    <property type="match status" value="1"/>
</dbReference>
<evidence type="ECO:0000256" key="1">
    <source>
        <dbReference type="ARBA" id="ARBA00009005"/>
    </source>
</evidence>
<evidence type="ECO:0000259" key="2">
    <source>
        <dbReference type="Pfam" id="PF00656"/>
    </source>
</evidence>
<gene>
    <name evidence="3" type="ORF">Sste5346_000946</name>
</gene>
<keyword evidence="4" id="KW-1185">Reference proteome</keyword>
<dbReference type="Proteomes" id="UP001583186">
    <property type="component" value="Unassembled WGS sequence"/>
</dbReference>
<name>A0ABR3ZQS2_9PEZI</name>
<protein>
    <recommendedName>
        <fullName evidence="2">Peptidase C14 caspase domain-containing protein</fullName>
    </recommendedName>
</protein>